<evidence type="ECO:0000313" key="2">
    <source>
        <dbReference type="EMBL" id="WZW97766.1"/>
    </source>
</evidence>
<dbReference type="EMBL" id="CP115965">
    <property type="protein sequence ID" value="WZW97766.1"/>
    <property type="molecule type" value="Genomic_DNA"/>
</dbReference>
<feature type="domain" description="Bacterial SCP orthologue" evidence="1">
    <location>
        <begin position="8"/>
        <end position="101"/>
    </location>
</feature>
<sequence length="102" mass="10492">MSDDARQERAATAAAVRTSLKEFAAAHPGRLVEVRVPPWGAVQVGVPGAASVHRRGTPPNVVETDAATWLALVGGSLTWADAVAAHRVRASGIHADLGPLLG</sequence>
<keyword evidence="3" id="KW-1185">Reference proteome</keyword>
<proteinExistence type="predicted"/>
<dbReference type="InterPro" id="IPR041629">
    <property type="entry name" value="SCP_3"/>
</dbReference>
<evidence type="ECO:0000313" key="3">
    <source>
        <dbReference type="Proteomes" id="UP001434337"/>
    </source>
</evidence>
<dbReference type="Proteomes" id="UP001434337">
    <property type="component" value="Chromosome"/>
</dbReference>
<dbReference type="Pfam" id="PF17844">
    <property type="entry name" value="SCP_3"/>
    <property type="match status" value="1"/>
</dbReference>
<organism evidence="2 3">
    <name type="scientific">Propioniciclava soli</name>
    <dbReference type="NCBI Taxonomy" id="2775081"/>
    <lineage>
        <taxon>Bacteria</taxon>
        <taxon>Bacillati</taxon>
        <taxon>Actinomycetota</taxon>
        <taxon>Actinomycetes</taxon>
        <taxon>Propionibacteriales</taxon>
        <taxon>Propionibacteriaceae</taxon>
        <taxon>Propioniciclava</taxon>
    </lineage>
</organism>
<evidence type="ECO:0000259" key="1">
    <source>
        <dbReference type="Pfam" id="PF17844"/>
    </source>
</evidence>
<dbReference type="RefSeq" id="WP_342372052.1">
    <property type="nucleotide sequence ID" value="NZ_CP115965.1"/>
</dbReference>
<dbReference type="Gene3D" id="3.30.1050.40">
    <property type="match status" value="1"/>
</dbReference>
<reference evidence="2 3" key="1">
    <citation type="journal article" date="2023" name="Environ Microbiome">
        <title>A coral-associated actinobacterium mitigates coral bleaching under heat stress.</title>
        <authorList>
            <person name="Li J."/>
            <person name="Zou Y."/>
            <person name="Li Q."/>
            <person name="Zhang J."/>
            <person name="Bourne D.G."/>
            <person name="Lyu Y."/>
            <person name="Liu C."/>
            <person name="Zhang S."/>
        </authorList>
    </citation>
    <scope>NUCLEOTIDE SEQUENCE [LARGE SCALE GENOMIC DNA]</scope>
    <source>
        <strain evidence="2 3">SCSIO 13291</strain>
    </source>
</reference>
<gene>
    <name evidence="2" type="ORF">PCC79_12790</name>
</gene>
<protein>
    <submittedName>
        <fullName evidence="2">Sterol carrier family protein</fullName>
    </submittedName>
</protein>
<name>A0ABZ3C6B4_9ACTN</name>
<accession>A0ABZ3C6B4</accession>